<gene>
    <name evidence="4" type="ORF">AC579_6980</name>
</gene>
<evidence type="ECO:0000313" key="4">
    <source>
        <dbReference type="EMBL" id="KXT11701.1"/>
    </source>
</evidence>
<evidence type="ECO:0000256" key="2">
    <source>
        <dbReference type="SAM" id="MobiDB-lite"/>
    </source>
</evidence>
<dbReference type="EMBL" id="LFZO01000185">
    <property type="protein sequence ID" value="KXT11701.1"/>
    <property type="molecule type" value="Genomic_DNA"/>
</dbReference>
<reference evidence="4 5" key="1">
    <citation type="submission" date="2015-07" db="EMBL/GenBank/DDBJ databases">
        <title>Comparative genomics of the Sigatoka disease complex on banana suggests a link between parallel evolutionary changes in Pseudocercospora fijiensis and Pseudocercospora eumusae and increased virulence on the banana host.</title>
        <authorList>
            <person name="Chang T.-C."/>
            <person name="Salvucci A."/>
            <person name="Crous P.W."/>
            <person name="Stergiopoulos I."/>
        </authorList>
    </citation>
    <scope>NUCLEOTIDE SEQUENCE [LARGE SCALE GENOMIC DNA]</scope>
    <source>
        <strain evidence="4 5">CBS 116634</strain>
    </source>
</reference>
<dbReference type="Proteomes" id="UP000073492">
    <property type="component" value="Unassembled WGS sequence"/>
</dbReference>
<protein>
    <submittedName>
        <fullName evidence="4">Uncharacterized protein</fullName>
    </submittedName>
</protein>
<feature type="region of interest" description="Disordered" evidence="2">
    <location>
        <begin position="1"/>
        <end position="27"/>
    </location>
</feature>
<sequence>MDEEEEGGRVRSTSTSTPSLSIPSRKPQHSSLCIIIKKMSSNKLRLYATTASVAAITAAGAWYGAGINIRQEHKQQETTTLQQQQQQPAAERISQLQVSKKKLIQQREELQKKIEILLENKKDPPIRENLDIEEKKKKEQD</sequence>
<evidence type="ECO:0000313" key="5">
    <source>
        <dbReference type="Proteomes" id="UP000073492"/>
    </source>
</evidence>
<keyword evidence="3" id="KW-0812">Transmembrane</keyword>
<keyword evidence="5" id="KW-1185">Reference proteome</keyword>
<evidence type="ECO:0000256" key="3">
    <source>
        <dbReference type="SAM" id="Phobius"/>
    </source>
</evidence>
<organism evidence="4 5">
    <name type="scientific">Pseudocercospora musae</name>
    <dbReference type="NCBI Taxonomy" id="113226"/>
    <lineage>
        <taxon>Eukaryota</taxon>
        <taxon>Fungi</taxon>
        <taxon>Dikarya</taxon>
        <taxon>Ascomycota</taxon>
        <taxon>Pezizomycotina</taxon>
        <taxon>Dothideomycetes</taxon>
        <taxon>Dothideomycetidae</taxon>
        <taxon>Mycosphaerellales</taxon>
        <taxon>Mycosphaerellaceae</taxon>
        <taxon>Pseudocercospora</taxon>
    </lineage>
</organism>
<keyword evidence="3" id="KW-0472">Membrane</keyword>
<name>A0A139IAC6_9PEZI</name>
<proteinExistence type="predicted"/>
<keyword evidence="1" id="KW-0175">Coiled coil</keyword>
<feature type="compositionally biased region" description="Low complexity" evidence="2">
    <location>
        <begin position="12"/>
        <end position="24"/>
    </location>
</feature>
<comment type="caution">
    <text evidence="4">The sequence shown here is derived from an EMBL/GenBank/DDBJ whole genome shotgun (WGS) entry which is preliminary data.</text>
</comment>
<keyword evidence="3" id="KW-1133">Transmembrane helix</keyword>
<dbReference type="AlphaFoldDB" id="A0A139IAC6"/>
<evidence type="ECO:0000256" key="1">
    <source>
        <dbReference type="SAM" id="Coils"/>
    </source>
</evidence>
<feature type="transmembrane region" description="Helical" evidence="3">
    <location>
        <begin position="46"/>
        <end position="65"/>
    </location>
</feature>
<accession>A0A139IAC6</accession>
<feature type="coiled-coil region" evidence="1">
    <location>
        <begin position="93"/>
        <end position="120"/>
    </location>
</feature>